<dbReference type="InterPro" id="IPR033010">
    <property type="entry name" value="Cdc20/Fizzy"/>
</dbReference>
<dbReference type="InterPro" id="IPR015943">
    <property type="entry name" value="WD40/YVTN_repeat-like_dom_sf"/>
</dbReference>
<dbReference type="PROSITE" id="PS50294">
    <property type="entry name" value="WD_REPEATS_REGION"/>
    <property type="match status" value="1"/>
</dbReference>
<evidence type="ECO:0000313" key="6">
    <source>
        <dbReference type="Proteomes" id="UP000224080"/>
    </source>
</evidence>
<organism evidence="5 6">
    <name type="scientific">Blastomyces parvus</name>
    <dbReference type="NCBI Taxonomy" id="2060905"/>
    <lineage>
        <taxon>Eukaryota</taxon>
        <taxon>Fungi</taxon>
        <taxon>Dikarya</taxon>
        <taxon>Ascomycota</taxon>
        <taxon>Pezizomycotina</taxon>
        <taxon>Eurotiomycetes</taxon>
        <taxon>Eurotiomycetidae</taxon>
        <taxon>Onygenales</taxon>
        <taxon>Ajellomycetaceae</taxon>
        <taxon>Blastomyces</taxon>
    </lineage>
</organism>
<evidence type="ECO:0000256" key="3">
    <source>
        <dbReference type="PROSITE-ProRule" id="PRU00221"/>
    </source>
</evidence>
<feature type="repeat" description="WD" evidence="3">
    <location>
        <begin position="533"/>
        <end position="566"/>
    </location>
</feature>
<dbReference type="Pfam" id="PF00400">
    <property type="entry name" value="WD40"/>
    <property type="match status" value="1"/>
</dbReference>
<dbReference type="PROSITE" id="PS50082">
    <property type="entry name" value="WD_REPEATS_2"/>
    <property type="match status" value="1"/>
</dbReference>
<feature type="compositionally biased region" description="Basic and acidic residues" evidence="4">
    <location>
        <begin position="200"/>
        <end position="209"/>
    </location>
</feature>
<dbReference type="GO" id="GO:0005680">
    <property type="term" value="C:anaphase-promoting complex"/>
    <property type="evidence" value="ECO:0007669"/>
    <property type="project" value="TreeGrafter"/>
</dbReference>
<feature type="region of interest" description="Disordered" evidence="4">
    <location>
        <begin position="787"/>
        <end position="842"/>
    </location>
</feature>
<comment type="caution">
    <text evidence="5">The sequence shown here is derived from an EMBL/GenBank/DDBJ whole genome shotgun (WGS) entry which is preliminary data.</text>
</comment>
<dbReference type="SUPFAM" id="SSF50978">
    <property type="entry name" value="WD40 repeat-like"/>
    <property type="match status" value="1"/>
</dbReference>
<keyword evidence="6" id="KW-1185">Reference proteome</keyword>
<dbReference type="OrthoDB" id="10263272at2759"/>
<evidence type="ECO:0000256" key="4">
    <source>
        <dbReference type="SAM" id="MobiDB-lite"/>
    </source>
</evidence>
<sequence length="919" mass="99227">MLSRCQSLEELSSSRNNSDSLSLTLVPGSLVPGSPAGQTISGPASTASSPEAQSLDSSSPTSSQFNADSSPSPTLDSITSPGSSRNITSPLSDSYFSQGKKLDGVEVDHSPGRSGLLKALDRRRSLIRSPSPVARKRFLSPDRFIPAREPYATDVPAFRLSKNPRLLPPGEKLLRQRDPRADPFAPYQPRRRVVLSRSSRSSDRRDTPHHLPRHVSDTSVYARNDRPAGRGNQRQISAGAVWNVGGTAAATGSAPVGVHDGRGGLISTGTNAPMYSANFLDKDTHIQHLKRHESRLATALDIDQANKVLNFGDRSLFMDPGYLTEAAQLGKYSPYVWKQNSWIRANTALVQTKSTTKPARSAVPSTPFRVLDAPLLRDDFYCSTLAYSYTARMLAVGLSSRVYLWSELLGVQYPPLAPHLASNYVTSLSFSSPQGGKSILAIGRHGGQISLWSTFDTDVRFEFYQPTSVSCVSFKQVTTKRHSARFQGLVVDTEDLVIGDDAGNVWYYSIEWPDRKSRERHGWNGATTLIAKISAHTQQICGMVWSPDGKYLATGGNDNACLLFDIPDILGKGDSSGQFSSSVETKNPPASPQARGSLSRFPYHSNLNRIFDWSRLNQFSIPQTPSSAPSSRAARDSSPRQSGLLGSKQHQTIFVPVNRQKYKFHHSAAVKAIAFAPWQPSLLATGGGSNDRCIHFFHTGSGACLATINVHAQVTSLIWSKTRREIAATFGYAQPEHPFRVAVFAWPSCQEVVAIPWGPTPDAGAGSTDSDNSHDCGRALWAIGYPGGPNDTAHTGVDERVPSTSSSSSTVIAAPQNHTTGNGSNRPDSPGSSVHTTSTIAASSPITRPRIAYREGGTWWSRTAEEGCIIVASSDECVKFHEVWSGSRKSTAGATGQLGGSPILESLEGIDPEGSEVIR</sequence>
<dbReference type="GO" id="GO:1990757">
    <property type="term" value="F:ubiquitin ligase activator activity"/>
    <property type="evidence" value="ECO:0007669"/>
    <property type="project" value="TreeGrafter"/>
</dbReference>
<dbReference type="Gene3D" id="2.130.10.10">
    <property type="entry name" value="YVTN repeat-like/Quinoprotein amine dehydrogenase"/>
    <property type="match status" value="2"/>
</dbReference>
<proteinExistence type="predicted"/>
<feature type="compositionally biased region" description="Acidic residues" evidence="4">
    <location>
        <begin position="908"/>
        <end position="919"/>
    </location>
</feature>
<dbReference type="PANTHER" id="PTHR19918">
    <property type="entry name" value="CELL DIVISION CYCLE 20 CDC20 FIZZY -RELATED"/>
    <property type="match status" value="1"/>
</dbReference>
<feature type="region of interest" description="Disordered" evidence="4">
    <location>
        <begin position="888"/>
        <end position="919"/>
    </location>
</feature>
<dbReference type="GO" id="GO:0031145">
    <property type="term" value="P:anaphase-promoting complex-dependent catabolic process"/>
    <property type="evidence" value="ECO:0007669"/>
    <property type="project" value="TreeGrafter"/>
</dbReference>
<evidence type="ECO:0000256" key="1">
    <source>
        <dbReference type="ARBA" id="ARBA00022574"/>
    </source>
</evidence>
<dbReference type="SMART" id="SM00320">
    <property type="entry name" value="WD40"/>
    <property type="match status" value="4"/>
</dbReference>
<feature type="compositionally biased region" description="Low complexity" evidence="4">
    <location>
        <begin position="54"/>
        <end position="63"/>
    </location>
</feature>
<evidence type="ECO:0000313" key="5">
    <source>
        <dbReference type="EMBL" id="PGG98633.1"/>
    </source>
</evidence>
<feature type="region of interest" description="Disordered" evidence="4">
    <location>
        <begin position="575"/>
        <end position="599"/>
    </location>
</feature>
<dbReference type="AlphaFoldDB" id="A0A2B7WH20"/>
<dbReference type="Proteomes" id="UP000224080">
    <property type="component" value="Unassembled WGS sequence"/>
</dbReference>
<dbReference type="EMBL" id="PDNC01000116">
    <property type="protein sequence ID" value="PGG98633.1"/>
    <property type="molecule type" value="Genomic_DNA"/>
</dbReference>
<feature type="region of interest" description="Disordered" evidence="4">
    <location>
        <begin position="1"/>
        <end position="92"/>
    </location>
</feature>
<reference evidence="5 6" key="1">
    <citation type="submission" date="2017-10" db="EMBL/GenBank/DDBJ databases">
        <title>Comparative genomics in systemic dimorphic fungi from Ajellomycetaceae.</title>
        <authorList>
            <person name="Munoz J.F."/>
            <person name="Mcewen J.G."/>
            <person name="Clay O.K."/>
            <person name="Cuomo C.A."/>
        </authorList>
    </citation>
    <scope>NUCLEOTIDE SEQUENCE [LARGE SCALE GENOMIC DNA]</scope>
    <source>
        <strain evidence="5 6">UAMH130</strain>
    </source>
</reference>
<dbReference type="STRING" id="2060905.A0A2B7WH20"/>
<feature type="compositionally biased region" description="Polar residues" evidence="4">
    <location>
        <begin position="575"/>
        <end position="585"/>
    </location>
</feature>
<feature type="compositionally biased region" description="Polar residues" evidence="4">
    <location>
        <begin position="36"/>
        <end position="52"/>
    </location>
</feature>
<dbReference type="GO" id="GO:0010997">
    <property type="term" value="F:anaphase-promoting complex binding"/>
    <property type="evidence" value="ECO:0007669"/>
    <property type="project" value="InterPro"/>
</dbReference>
<keyword evidence="2" id="KW-0677">Repeat</keyword>
<feature type="compositionally biased region" description="Polar residues" evidence="4">
    <location>
        <begin position="64"/>
        <end position="92"/>
    </location>
</feature>
<name>A0A2B7WH20_9EURO</name>
<dbReference type="InterPro" id="IPR001680">
    <property type="entry name" value="WD40_rpt"/>
</dbReference>
<feature type="compositionally biased region" description="Low complexity" evidence="4">
    <location>
        <begin position="8"/>
        <end position="25"/>
    </location>
</feature>
<dbReference type="InterPro" id="IPR036322">
    <property type="entry name" value="WD40_repeat_dom_sf"/>
</dbReference>
<feature type="compositionally biased region" description="Polar residues" evidence="4">
    <location>
        <begin position="816"/>
        <end position="835"/>
    </location>
</feature>
<gene>
    <name evidence="5" type="ORF">GX51_06718</name>
</gene>
<protein>
    <submittedName>
        <fullName evidence="5">Meiosis-specific APC/C activator protein AMA1</fullName>
    </submittedName>
</protein>
<accession>A0A2B7WH20</accession>
<feature type="region of interest" description="Disordered" evidence="4">
    <location>
        <begin position="622"/>
        <end position="646"/>
    </location>
</feature>
<feature type="compositionally biased region" description="Basic and acidic residues" evidence="4">
    <location>
        <begin position="172"/>
        <end position="181"/>
    </location>
</feature>
<dbReference type="PANTHER" id="PTHR19918:SF5">
    <property type="entry name" value="MEIOSIS-SPECIFIC APC_C ACTIVATOR PROTEIN AMA1"/>
    <property type="match status" value="1"/>
</dbReference>
<dbReference type="GO" id="GO:1905786">
    <property type="term" value="P:positive regulation of anaphase-promoting complex-dependent catabolic process"/>
    <property type="evidence" value="ECO:0007669"/>
    <property type="project" value="TreeGrafter"/>
</dbReference>
<keyword evidence="1 3" id="KW-0853">WD repeat</keyword>
<evidence type="ECO:0000256" key="2">
    <source>
        <dbReference type="ARBA" id="ARBA00022737"/>
    </source>
</evidence>
<feature type="region of interest" description="Disordered" evidence="4">
    <location>
        <begin position="162"/>
        <end position="236"/>
    </location>
</feature>